<proteinExistence type="predicted"/>
<reference evidence="2" key="1">
    <citation type="submission" date="2016-07" db="EMBL/GenBank/DDBJ databases">
        <title>De novo transcriptome assembly of four accessions of the metal hyperaccumulator plant Noccaea caerulescens.</title>
        <authorList>
            <person name="Blande D."/>
            <person name="Halimaa P."/>
            <person name="Tervahauta A.I."/>
            <person name="Aarts M.G."/>
            <person name="Karenlampi S.O."/>
        </authorList>
    </citation>
    <scope>NUCLEOTIDE SEQUENCE</scope>
</reference>
<keyword evidence="1" id="KW-0472">Membrane</keyword>
<keyword evidence="1" id="KW-1133">Transmembrane helix</keyword>
<evidence type="ECO:0000313" key="2">
    <source>
        <dbReference type="EMBL" id="JAU48899.1"/>
    </source>
</evidence>
<protein>
    <submittedName>
        <fullName evidence="2">Uncharacterized protein</fullName>
    </submittedName>
</protein>
<sequence>MLFAKESKVECLARQDCNREASLSLSSLYVFLLFWISHIFFTLFVRERSSSREDLVAAIRSEIPRISSNLLFIHRHDFHAENKVVYQIPNLRH</sequence>
<keyword evidence="1" id="KW-0812">Transmembrane</keyword>
<accession>A0A1J3FXX4</accession>
<dbReference type="AlphaFoldDB" id="A0A1J3FXX4"/>
<evidence type="ECO:0000256" key="1">
    <source>
        <dbReference type="SAM" id="Phobius"/>
    </source>
</evidence>
<feature type="transmembrane region" description="Helical" evidence="1">
    <location>
        <begin position="28"/>
        <end position="45"/>
    </location>
</feature>
<organism evidence="2">
    <name type="scientific">Noccaea caerulescens</name>
    <name type="common">Alpine penny-cress</name>
    <name type="synonym">Thlaspi caerulescens</name>
    <dbReference type="NCBI Taxonomy" id="107243"/>
    <lineage>
        <taxon>Eukaryota</taxon>
        <taxon>Viridiplantae</taxon>
        <taxon>Streptophyta</taxon>
        <taxon>Embryophyta</taxon>
        <taxon>Tracheophyta</taxon>
        <taxon>Spermatophyta</taxon>
        <taxon>Magnoliopsida</taxon>
        <taxon>eudicotyledons</taxon>
        <taxon>Gunneridae</taxon>
        <taxon>Pentapetalae</taxon>
        <taxon>rosids</taxon>
        <taxon>malvids</taxon>
        <taxon>Brassicales</taxon>
        <taxon>Brassicaceae</taxon>
        <taxon>Coluteocarpeae</taxon>
        <taxon>Noccaea</taxon>
    </lineage>
</organism>
<gene>
    <name evidence="2" type="ORF">LC_TR19872_c0_g1_i1_g.66439</name>
</gene>
<dbReference type="EMBL" id="GEVK01003933">
    <property type="protein sequence ID" value="JAU48899.1"/>
    <property type="molecule type" value="Transcribed_RNA"/>
</dbReference>
<name>A0A1J3FXX4_NOCCA</name>